<evidence type="ECO:0000313" key="6">
    <source>
        <dbReference type="EMBL" id="MCC4310188.1"/>
    </source>
</evidence>
<keyword evidence="1 4" id="KW-0812">Transmembrane</keyword>
<evidence type="ECO:0000313" key="7">
    <source>
        <dbReference type="Proteomes" id="UP001108027"/>
    </source>
</evidence>
<dbReference type="Gene3D" id="1.20.1250.20">
    <property type="entry name" value="MFS general substrate transporter like domains"/>
    <property type="match status" value="2"/>
</dbReference>
<dbReference type="EMBL" id="JAJGNA010000030">
    <property type="protein sequence ID" value="MCC4310188.1"/>
    <property type="molecule type" value="Genomic_DNA"/>
</dbReference>
<feature type="transmembrane region" description="Helical" evidence="4">
    <location>
        <begin position="310"/>
        <end position="332"/>
    </location>
</feature>
<dbReference type="AlphaFoldDB" id="A0A9Q3YT25"/>
<comment type="caution">
    <text evidence="6">The sequence shown here is derived from an EMBL/GenBank/DDBJ whole genome shotgun (WGS) entry which is preliminary data.</text>
</comment>
<feature type="transmembrane region" description="Helical" evidence="4">
    <location>
        <begin position="147"/>
        <end position="168"/>
    </location>
</feature>
<feature type="transmembrane region" description="Helical" evidence="4">
    <location>
        <begin position="285"/>
        <end position="304"/>
    </location>
</feature>
<dbReference type="InterPro" id="IPR052524">
    <property type="entry name" value="MFS_Cyanate_Porter"/>
</dbReference>
<evidence type="ECO:0000259" key="5">
    <source>
        <dbReference type="PROSITE" id="PS50850"/>
    </source>
</evidence>
<feature type="transmembrane region" description="Helical" evidence="4">
    <location>
        <begin position="372"/>
        <end position="393"/>
    </location>
</feature>
<keyword evidence="7" id="KW-1185">Reference proteome</keyword>
<dbReference type="SUPFAM" id="SSF103473">
    <property type="entry name" value="MFS general substrate transporter"/>
    <property type="match status" value="1"/>
</dbReference>
<evidence type="ECO:0000256" key="3">
    <source>
        <dbReference type="ARBA" id="ARBA00023136"/>
    </source>
</evidence>
<feature type="transmembrane region" description="Helical" evidence="4">
    <location>
        <begin position="20"/>
        <end position="42"/>
    </location>
</feature>
<dbReference type="RefSeq" id="WP_228234792.1">
    <property type="nucleotide sequence ID" value="NZ_JAJGNA010000030.1"/>
</dbReference>
<gene>
    <name evidence="6" type="ORF">LL252_16580</name>
</gene>
<evidence type="ECO:0000256" key="1">
    <source>
        <dbReference type="ARBA" id="ARBA00022692"/>
    </source>
</evidence>
<accession>A0A9Q3YT25</accession>
<dbReference type="InterPro" id="IPR036259">
    <property type="entry name" value="MFS_trans_sf"/>
</dbReference>
<organism evidence="6 7">
    <name type="scientific">Alloalcanivorax marinus</name>
    <dbReference type="NCBI Taxonomy" id="1177169"/>
    <lineage>
        <taxon>Bacteria</taxon>
        <taxon>Pseudomonadati</taxon>
        <taxon>Pseudomonadota</taxon>
        <taxon>Gammaproteobacteria</taxon>
        <taxon>Oceanospirillales</taxon>
        <taxon>Alcanivoracaceae</taxon>
        <taxon>Alloalcanivorax</taxon>
    </lineage>
</organism>
<protein>
    <submittedName>
        <fullName evidence="6">MFS transporter</fullName>
    </submittedName>
</protein>
<dbReference type="InterPro" id="IPR011701">
    <property type="entry name" value="MFS"/>
</dbReference>
<evidence type="ECO:0000256" key="2">
    <source>
        <dbReference type="ARBA" id="ARBA00022989"/>
    </source>
</evidence>
<proteinExistence type="predicted"/>
<feature type="transmembrane region" description="Helical" evidence="4">
    <location>
        <begin position="180"/>
        <end position="203"/>
    </location>
</feature>
<dbReference type="PANTHER" id="PTHR23523:SF1">
    <property type="entry name" value="CYANATE TRANSPORT PROTEIN CYNX"/>
    <property type="match status" value="1"/>
</dbReference>
<feature type="transmembrane region" description="Helical" evidence="4">
    <location>
        <begin position="62"/>
        <end position="86"/>
    </location>
</feature>
<keyword evidence="3 4" id="KW-0472">Membrane</keyword>
<feature type="transmembrane region" description="Helical" evidence="4">
    <location>
        <begin position="116"/>
        <end position="135"/>
    </location>
</feature>
<reference evidence="6" key="1">
    <citation type="submission" date="2021-10" db="EMBL/GenBank/DDBJ databases">
        <title>The diversity and Nitrogen Metabolism of Culturable Nitrate-Utilizing Bacteria Within the Oxygen Minimum Zone of the Changjiang (Yangtze River)Estuary.</title>
        <authorList>
            <person name="Zhang D."/>
            <person name="Zheng J."/>
            <person name="Liu S."/>
            <person name="He W."/>
        </authorList>
    </citation>
    <scope>NUCLEOTIDE SEQUENCE</scope>
    <source>
        <strain evidence="6">FXH-223</strain>
    </source>
</reference>
<dbReference type="GO" id="GO:0022857">
    <property type="term" value="F:transmembrane transporter activity"/>
    <property type="evidence" value="ECO:0007669"/>
    <property type="project" value="InterPro"/>
</dbReference>
<feature type="transmembrane region" description="Helical" evidence="4">
    <location>
        <begin position="93"/>
        <end position="110"/>
    </location>
</feature>
<feature type="transmembrane region" description="Helical" evidence="4">
    <location>
        <begin position="344"/>
        <end position="366"/>
    </location>
</feature>
<evidence type="ECO:0000256" key="4">
    <source>
        <dbReference type="SAM" id="Phobius"/>
    </source>
</evidence>
<feature type="domain" description="Major facilitator superfamily (MFS) profile" evidence="5">
    <location>
        <begin position="23"/>
        <end position="398"/>
    </location>
</feature>
<feature type="transmembrane region" description="Helical" evidence="4">
    <location>
        <begin position="253"/>
        <end position="273"/>
    </location>
</feature>
<name>A0A9Q3YT25_9GAMM</name>
<dbReference type="PROSITE" id="PS50850">
    <property type="entry name" value="MFS"/>
    <property type="match status" value="1"/>
</dbReference>
<feature type="transmembrane region" description="Helical" evidence="4">
    <location>
        <begin position="224"/>
        <end position="247"/>
    </location>
</feature>
<dbReference type="InterPro" id="IPR020846">
    <property type="entry name" value="MFS_dom"/>
</dbReference>
<dbReference type="Proteomes" id="UP001108027">
    <property type="component" value="Unassembled WGS sequence"/>
</dbReference>
<dbReference type="Pfam" id="PF07690">
    <property type="entry name" value="MFS_1"/>
    <property type="match status" value="1"/>
</dbReference>
<dbReference type="PANTHER" id="PTHR23523">
    <property type="match status" value="1"/>
</dbReference>
<sequence>MAATELPASPAVRPAPARPVTVGLGWIAVMIAVAGLNLRPLLTSLGVSLEAVRMDLGLSSTAAGLLAAVPTFCMGAVALVGGWLIGRFGTGQGLRVALLLVAAGCAARWAGLHPTVMFAATLVGGLGIACGQVLIPVVIKQYFPGRAALMMGLFTTAMNLGAALGAAATPALMDGAGGDWRLALGIWALPALVAALLWPVNLARPRGDNARALPWADARAWRMAAFLGTGSIAYMSLLAWLVPFYVAQGHSQAQGAALLTVFTGAQIAAALLVPPLAGFSRDRRPAMAISLLLLMVGIVGLWWAPASGGVSWAVIAGIGLGGSFPLALTLPLDYAATPTEAGRLSALVQGLAMLMGALGPLLFGALRDGFGFPAAMLFLLSAVGVSFLLGLTFRPPPLHPAEEDTP</sequence>
<keyword evidence="2 4" id="KW-1133">Transmembrane helix</keyword>